<dbReference type="STRING" id="1136497.SAMN04489752_3603"/>
<evidence type="ECO:0000313" key="2">
    <source>
        <dbReference type="Proteomes" id="UP000199597"/>
    </source>
</evidence>
<dbReference type="EMBL" id="LT629766">
    <property type="protein sequence ID" value="SDT18215.1"/>
    <property type="molecule type" value="Genomic_DNA"/>
</dbReference>
<keyword evidence="2" id="KW-1185">Reference proteome</keyword>
<dbReference type="Proteomes" id="UP000199597">
    <property type="component" value="Chromosome I"/>
</dbReference>
<accession>A0A1H1Y9Z9</accession>
<dbReference type="InterPro" id="IPR010281">
    <property type="entry name" value="DUF885"/>
</dbReference>
<dbReference type="Pfam" id="PF05960">
    <property type="entry name" value="DUF885"/>
    <property type="match status" value="1"/>
</dbReference>
<sequence>MASHAEPTSRREPSAIDAIADAYFDDLCVLSPSISLFLGTENPHGFDDYSPDGLKAANDLRARTLAKVDAAEADGLMMNSLDETDLVTIDAMRERLGTARDLFEAGLQHTVLNVIESPVQQMRDIFDLLPTDSTAGWETVSTTMAALPGSIEGYRESLRYARDQLDRVPARLQIERVADQADALGQPDSRFTTIAKEAGSTTGETLARELSSHAQSARAAFSSLAHFLRTELTQHAPENEACGRDDYALLSREFLGAEVDLEETYDWALEELAAIDAEQKQTAARIDPNFELFELMARLDSDPQRALHGTQALQEWMQTVADEAITELGKTHFDIPEPLRTIECMIAPSATGAVYYSQPSEDFTRPGRMWWSVPDGVTEFATWQEKTTVYHEGVPGHHLQMGQASYLADSLNKWRRHVCWVSGHGEGWALYAERLMAELGFLDEPGDYLGMLDSQRLRTSRVVVDIGFHLGLNAPAHLGGGTWDRAKAWEFLTQNVAMDRTFLAFELDRYLGWPRQAPSYKIGQRLWEDIRDESRAAAGTGFDLRDFHGRALNLGSIGLDPLRRALLR</sequence>
<evidence type="ECO:0000313" key="1">
    <source>
        <dbReference type="EMBL" id="SDT18215.1"/>
    </source>
</evidence>
<dbReference type="PANTHER" id="PTHR33361">
    <property type="entry name" value="GLR0591 PROTEIN"/>
    <property type="match status" value="1"/>
</dbReference>
<dbReference type="RefSeq" id="WP_092016895.1">
    <property type="nucleotide sequence ID" value="NZ_LT629766.1"/>
</dbReference>
<protein>
    <submittedName>
        <fullName evidence="1">Uncharacterized conserved protein, DUF885 familyt</fullName>
    </submittedName>
</protein>
<proteinExistence type="predicted"/>
<reference evidence="2" key="1">
    <citation type="submission" date="2016-10" db="EMBL/GenBank/DDBJ databases">
        <authorList>
            <person name="Varghese N."/>
            <person name="Submissions S."/>
        </authorList>
    </citation>
    <scope>NUCLEOTIDE SEQUENCE [LARGE SCALE GENOMIC DNA]</scope>
    <source>
        <strain evidence="2">DSM 23676</strain>
    </source>
</reference>
<dbReference type="AlphaFoldDB" id="A0A1H1Y9Z9"/>
<name>A0A1H1Y9Z9_9MICO</name>
<dbReference type="OrthoDB" id="9760040at2"/>
<organism evidence="1 2">
    <name type="scientific">Brevibacterium siliguriense</name>
    <dbReference type="NCBI Taxonomy" id="1136497"/>
    <lineage>
        <taxon>Bacteria</taxon>
        <taxon>Bacillati</taxon>
        <taxon>Actinomycetota</taxon>
        <taxon>Actinomycetes</taxon>
        <taxon>Micrococcales</taxon>
        <taxon>Brevibacteriaceae</taxon>
        <taxon>Brevibacterium</taxon>
    </lineage>
</organism>
<dbReference type="PANTHER" id="PTHR33361:SF2">
    <property type="entry name" value="DUF885 DOMAIN-CONTAINING PROTEIN"/>
    <property type="match status" value="1"/>
</dbReference>
<gene>
    <name evidence="1" type="ORF">SAMN04489752_3603</name>
</gene>